<dbReference type="InterPro" id="IPR034718">
    <property type="entry name" value="RlpA"/>
</dbReference>
<proteinExistence type="inferred from homology"/>
<organism evidence="6 7">
    <name type="scientific">Candidatus Schekmanbacteria bacterium RBG_13_48_7</name>
    <dbReference type="NCBI Taxonomy" id="1817878"/>
    <lineage>
        <taxon>Bacteria</taxon>
        <taxon>Candidatus Schekmaniibacteriota</taxon>
    </lineage>
</organism>
<reference evidence="6 7" key="1">
    <citation type="journal article" date="2016" name="Nat. Commun.">
        <title>Thousands of microbial genomes shed light on interconnected biogeochemical processes in an aquifer system.</title>
        <authorList>
            <person name="Anantharaman K."/>
            <person name="Brown C.T."/>
            <person name="Hug L.A."/>
            <person name="Sharon I."/>
            <person name="Castelle C.J."/>
            <person name="Probst A.J."/>
            <person name="Thomas B.C."/>
            <person name="Singh A."/>
            <person name="Wilkins M.J."/>
            <person name="Karaoz U."/>
            <person name="Brodie E.L."/>
            <person name="Williams K.H."/>
            <person name="Hubbard S.S."/>
            <person name="Banfield J.F."/>
        </authorList>
    </citation>
    <scope>NUCLEOTIDE SEQUENCE [LARGE SCALE GENOMIC DNA]</scope>
</reference>
<dbReference type="GO" id="GO:0071555">
    <property type="term" value="P:cell wall organization"/>
    <property type="evidence" value="ECO:0007669"/>
    <property type="project" value="UniProtKB-KW"/>
</dbReference>
<evidence type="ECO:0000256" key="2">
    <source>
        <dbReference type="ARBA" id="ARBA00023316"/>
    </source>
</evidence>
<protein>
    <recommendedName>
        <fullName evidence="3">Probable endolytic peptidoglycan transglycosylase RlpA</fullName>
        <ecNumber evidence="3">4.2.2.-</ecNumber>
    </recommendedName>
</protein>
<dbReference type="PROSITE" id="PS51257">
    <property type="entry name" value="PROKAR_LIPOPROTEIN"/>
    <property type="match status" value="1"/>
</dbReference>
<comment type="subcellular location">
    <subcellularLocation>
        <location evidence="3">Cell membrane</location>
        <topology evidence="3">Lipid-anchor</topology>
    </subcellularLocation>
</comment>
<keyword evidence="3" id="KW-0564">Palmitate</keyword>
<dbReference type="SUPFAM" id="SSF50685">
    <property type="entry name" value="Barwin-like endoglucanases"/>
    <property type="match status" value="1"/>
</dbReference>
<dbReference type="EC" id="4.2.2.-" evidence="3"/>
<evidence type="ECO:0000313" key="6">
    <source>
        <dbReference type="EMBL" id="OGL48986.1"/>
    </source>
</evidence>
<dbReference type="Pfam" id="PF03330">
    <property type="entry name" value="DPBB_1"/>
    <property type="match status" value="1"/>
</dbReference>
<keyword evidence="1 3" id="KW-0456">Lyase</keyword>
<dbReference type="InterPro" id="IPR009009">
    <property type="entry name" value="RlpA-like_DPBB"/>
</dbReference>
<evidence type="ECO:0000313" key="7">
    <source>
        <dbReference type="Proteomes" id="UP000179266"/>
    </source>
</evidence>
<dbReference type="PANTHER" id="PTHR34183:SF1">
    <property type="entry name" value="ENDOLYTIC PEPTIDOGLYCAN TRANSGLYCOSYLASE RLPA"/>
    <property type="match status" value="1"/>
</dbReference>
<dbReference type="GO" id="GO:0005886">
    <property type="term" value="C:plasma membrane"/>
    <property type="evidence" value="ECO:0007669"/>
    <property type="project" value="UniProtKB-SubCell"/>
</dbReference>
<accession>A0A1F7S5C4</accession>
<evidence type="ECO:0000256" key="1">
    <source>
        <dbReference type="ARBA" id="ARBA00023239"/>
    </source>
</evidence>
<feature type="domain" description="RlpA-like protein double-psi beta-barrel" evidence="5">
    <location>
        <begin position="35"/>
        <end position="124"/>
    </location>
</feature>
<dbReference type="EMBL" id="MGDD01000024">
    <property type="protein sequence ID" value="OGL48986.1"/>
    <property type="molecule type" value="Genomic_DNA"/>
</dbReference>
<dbReference type="NCBIfam" id="TIGR00413">
    <property type="entry name" value="rlpA"/>
    <property type="match status" value="1"/>
</dbReference>
<dbReference type="GO" id="GO:0000270">
    <property type="term" value="P:peptidoglycan metabolic process"/>
    <property type="evidence" value="ECO:0007669"/>
    <property type="project" value="UniProtKB-UniRule"/>
</dbReference>
<dbReference type="Gene3D" id="2.40.40.10">
    <property type="entry name" value="RlpA-like domain"/>
    <property type="match status" value="1"/>
</dbReference>
<dbReference type="HAMAP" id="MF_02071">
    <property type="entry name" value="RlpA"/>
    <property type="match status" value="1"/>
</dbReference>
<name>A0A1F7S5C4_9BACT</name>
<comment type="caution">
    <text evidence="6">The sequence shown here is derived from an EMBL/GenBank/DDBJ whole genome shotgun (WGS) entry which is preliminary data.</text>
</comment>
<evidence type="ECO:0000259" key="5">
    <source>
        <dbReference type="Pfam" id="PF03330"/>
    </source>
</evidence>
<comment type="similarity">
    <text evidence="3 4">Belongs to the RlpA family.</text>
</comment>
<dbReference type="AlphaFoldDB" id="A0A1F7S5C4"/>
<sequence length="131" mass="14608">MKIILKKYQALLFITFLLTITAGCFYTSRSNTPDETGQASWYGKKFHGNKTASGELYDMFKYTAAHKTLPLGTIVEVTNLENGKKVKVTINDRGPFVKDRILDLSYAAAMKLGMVKGGTIKVKIRIIKLAK</sequence>
<dbReference type="PANTHER" id="PTHR34183">
    <property type="entry name" value="ENDOLYTIC PEPTIDOGLYCAN TRANSGLYCOSYLASE RLPA"/>
    <property type="match status" value="1"/>
</dbReference>
<evidence type="ECO:0000256" key="4">
    <source>
        <dbReference type="RuleBase" id="RU003495"/>
    </source>
</evidence>
<dbReference type="GO" id="GO:0008932">
    <property type="term" value="F:lytic endotransglycosylase activity"/>
    <property type="evidence" value="ECO:0007669"/>
    <property type="project" value="UniProtKB-UniRule"/>
</dbReference>
<comment type="function">
    <text evidence="3">Lytic transglycosylase with a strong preference for naked glycan strands that lack stem peptides.</text>
</comment>
<gene>
    <name evidence="3" type="primary">rlpA</name>
    <name evidence="6" type="ORF">A2161_06525</name>
</gene>
<evidence type="ECO:0000256" key="3">
    <source>
        <dbReference type="HAMAP-Rule" id="MF_02071"/>
    </source>
</evidence>
<dbReference type="InterPro" id="IPR036908">
    <property type="entry name" value="RlpA-like_sf"/>
</dbReference>
<keyword evidence="3" id="KW-0449">Lipoprotein</keyword>
<keyword evidence="3" id="KW-0472">Membrane</keyword>
<keyword evidence="3" id="KW-1003">Cell membrane</keyword>
<keyword evidence="2 3" id="KW-0961">Cell wall biogenesis/degradation</keyword>
<dbReference type="Proteomes" id="UP000179266">
    <property type="component" value="Unassembled WGS sequence"/>
</dbReference>
<dbReference type="CDD" id="cd22268">
    <property type="entry name" value="DPBB_RlpA-like"/>
    <property type="match status" value="1"/>
</dbReference>
<dbReference type="InterPro" id="IPR012997">
    <property type="entry name" value="RplA"/>
</dbReference>